<evidence type="ECO:0008006" key="3">
    <source>
        <dbReference type="Google" id="ProtNLM"/>
    </source>
</evidence>
<name>A0A550BRV5_9AGAR</name>
<dbReference type="STRING" id="97359.A0A550BRV5"/>
<feature type="non-terminal residue" evidence="1">
    <location>
        <position position="372"/>
    </location>
</feature>
<dbReference type="OrthoDB" id="3253907at2759"/>
<keyword evidence="2" id="KW-1185">Reference proteome</keyword>
<accession>A0A550BRV5</accession>
<organism evidence="1 2">
    <name type="scientific">Schizophyllum amplum</name>
    <dbReference type="NCBI Taxonomy" id="97359"/>
    <lineage>
        <taxon>Eukaryota</taxon>
        <taxon>Fungi</taxon>
        <taxon>Dikarya</taxon>
        <taxon>Basidiomycota</taxon>
        <taxon>Agaricomycotina</taxon>
        <taxon>Agaricomycetes</taxon>
        <taxon>Agaricomycetidae</taxon>
        <taxon>Agaricales</taxon>
        <taxon>Schizophyllaceae</taxon>
        <taxon>Schizophyllum</taxon>
    </lineage>
</organism>
<evidence type="ECO:0000313" key="1">
    <source>
        <dbReference type="EMBL" id="TRM55262.1"/>
    </source>
</evidence>
<dbReference type="AlphaFoldDB" id="A0A550BRV5"/>
<sequence length="372" mass="43306">AVISAIQCIPQHYKITLVTKSRTILRSLTDKLHTLEDKNWIDLPQGQQMRELVGLLRRRTGRTLLEAFKTDKHGQGMRQAVNLAKSASRRRLENRTPSATSPNTSLVGARLMALSQADLYRNIRRIKRAQNPYRRKRTAENLDQARWSAFGRRGKFPRDKDIWMAMRNKAISREISQFLFKTCHGAYKIGDYWEKIPNYEQRATCGVCQTTETMEHILFGCHANGQETIWELAKALWERKHPEWPELGLGTVLSCGLTDFRASDPKIKREGANRLYTIIISESAFLAWKLRNERVIGGGDRATDPEFHSRQSIRNRWIWTINNRLTMDREMTKRFKYGQKAIPKEVVLRTWCSVLDEELSLPEDWLNEPRVL</sequence>
<reference evidence="1 2" key="1">
    <citation type="journal article" date="2019" name="New Phytol.">
        <title>Comparative genomics reveals unique wood-decay strategies and fruiting body development in the Schizophyllaceae.</title>
        <authorList>
            <person name="Almasi E."/>
            <person name="Sahu N."/>
            <person name="Krizsan K."/>
            <person name="Balint B."/>
            <person name="Kovacs G.M."/>
            <person name="Kiss B."/>
            <person name="Cseklye J."/>
            <person name="Drula E."/>
            <person name="Henrissat B."/>
            <person name="Nagy I."/>
            <person name="Chovatia M."/>
            <person name="Adam C."/>
            <person name="LaButti K."/>
            <person name="Lipzen A."/>
            <person name="Riley R."/>
            <person name="Grigoriev I.V."/>
            <person name="Nagy L.G."/>
        </authorList>
    </citation>
    <scope>NUCLEOTIDE SEQUENCE [LARGE SCALE GENOMIC DNA]</scope>
    <source>
        <strain evidence="1 2">NL-1724</strain>
    </source>
</reference>
<dbReference type="Proteomes" id="UP000320762">
    <property type="component" value="Unassembled WGS sequence"/>
</dbReference>
<comment type="caution">
    <text evidence="1">The sequence shown here is derived from an EMBL/GenBank/DDBJ whole genome shotgun (WGS) entry which is preliminary data.</text>
</comment>
<proteinExistence type="predicted"/>
<protein>
    <recommendedName>
        <fullName evidence="3">Reverse transcriptase zinc-binding domain-containing protein</fullName>
    </recommendedName>
</protein>
<gene>
    <name evidence="1" type="ORF">BD626DRAFT_372511</name>
</gene>
<dbReference type="EMBL" id="VDMD01000205">
    <property type="protein sequence ID" value="TRM55262.1"/>
    <property type="molecule type" value="Genomic_DNA"/>
</dbReference>
<feature type="non-terminal residue" evidence="1">
    <location>
        <position position="1"/>
    </location>
</feature>
<evidence type="ECO:0000313" key="2">
    <source>
        <dbReference type="Proteomes" id="UP000320762"/>
    </source>
</evidence>